<evidence type="ECO:0000313" key="6">
    <source>
        <dbReference type="Proteomes" id="UP000696485"/>
    </source>
</evidence>
<evidence type="ECO:0000259" key="4">
    <source>
        <dbReference type="PROSITE" id="PS50222"/>
    </source>
</evidence>
<evidence type="ECO:0000256" key="2">
    <source>
        <dbReference type="ARBA" id="ARBA00022837"/>
    </source>
</evidence>
<evidence type="ECO:0000256" key="3">
    <source>
        <dbReference type="SAM" id="MobiDB-lite"/>
    </source>
</evidence>
<dbReference type="PANTHER" id="PTHR23050">
    <property type="entry name" value="CALCIUM BINDING PROTEIN"/>
    <property type="match status" value="1"/>
</dbReference>
<feature type="region of interest" description="Disordered" evidence="3">
    <location>
        <begin position="79"/>
        <end position="154"/>
    </location>
</feature>
<protein>
    <recommendedName>
        <fullName evidence="4">EF-hand domain-containing protein</fullName>
    </recommendedName>
</protein>
<dbReference type="SUPFAM" id="SSF47473">
    <property type="entry name" value="EF-hand"/>
    <property type="match status" value="1"/>
</dbReference>
<sequence length="243" mass="26779">MSSGSKAKGSRSTETAAEAAGVSPAFFKELQDTFRLYDSEGTGYLSTKKLQLAMRTVGFEASLSDIQEIVEGIPNLSVRKSQGGKAKGSKKNTHAPEPSCGESVRRSSRRAAQDSRQGQKSKYVDDSDDDTDGDDDQDTYQDRGGDSEDEDNPYRFTFNDFVIVMTPGNEQYEQDELSRVFQLFDTQGKGYIRMEDLKRIAGELGILMSDQQLEEMIDEADRDGNGAVTAEEFGRVMKKAGLA</sequence>
<feature type="domain" description="EF-hand" evidence="4">
    <location>
        <begin position="208"/>
        <end position="243"/>
    </location>
</feature>
<accession>A0A9P5SCS7</accession>
<dbReference type="InterPro" id="IPR011992">
    <property type="entry name" value="EF-hand-dom_pair"/>
</dbReference>
<name>A0A9P5SCS7_9FUNG</name>
<dbReference type="PROSITE" id="PS00018">
    <property type="entry name" value="EF_HAND_1"/>
    <property type="match status" value="1"/>
</dbReference>
<dbReference type="Proteomes" id="UP000696485">
    <property type="component" value="Unassembled WGS sequence"/>
</dbReference>
<feature type="compositionally biased region" description="Polar residues" evidence="3">
    <location>
        <begin position="1"/>
        <end position="15"/>
    </location>
</feature>
<organism evidence="5 6">
    <name type="scientific">Podila minutissima</name>
    <dbReference type="NCBI Taxonomy" id="64525"/>
    <lineage>
        <taxon>Eukaryota</taxon>
        <taxon>Fungi</taxon>
        <taxon>Fungi incertae sedis</taxon>
        <taxon>Mucoromycota</taxon>
        <taxon>Mortierellomycotina</taxon>
        <taxon>Mortierellomycetes</taxon>
        <taxon>Mortierellales</taxon>
        <taxon>Mortierellaceae</taxon>
        <taxon>Podila</taxon>
    </lineage>
</organism>
<evidence type="ECO:0000256" key="1">
    <source>
        <dbReference type="ARBA" id="ARBA00022737"/>
    </source>
</evidence>
<dbReference type="InterPro" id="IPR050145">
    <property type="entry name" value="Centrin_CML-like"/>
</dbReference>
<dbReference type="CDD" id="cd00051">
    <property type="entry name" value="EFh"/>
    <property type="match status" value="1"/>
</dbReference>
<dbReference type="AlphaFoldDB" id="A0A9P5SCS7"/>
<dbReference type="GO" id="GO:0005509">
    <property type="term" value="F:calcium ion binding"/>
    <property type="evidence" value="ECO:0007669"/>
    <property type="project" value="InterPro"/>
</dbReference>
<dbReference type="SMART" id="SM00054">
    <property type="entry name" value="EFh"/>
    <property type="match status" value="3"/>
</dbReference>
<dbReference type="InterPro" id="IPR002048">
    <property type="entry name" value="EF_hand_dom"/>
</dbReference>
<feature type="compositionally biased region" description="Acidic residues" evidence="3">
    <location>
        <begin position="126"/>
        <end position="139"/>
    </location>
</feature>
<evidence type="ECO:0000313" key="5">
    <source>
        <dbReference type="EMBL" id="KAF9323811.1"/>
    </source>
</evidence>
<dbReference type="Pfam" id="PF13499">
    <property type="entry name" value="EF-hand_7"/>
    <property type="match status" value="1"/>
</dbReference>
<proteinExistence type="predicted"/>
<dbReference type="Gene3D" id="1.10.238.10">
    <property type="entry name" value="EF-hand"/>
    <property type="match status" value="2"/>
</dbReference>
<dbReference type="PROSITE" id="PS50222">
    <property type="entry name" value="EF_HAND_2"/>
    <property type="match status" value="3"/>
</dbReference>
<feature type="domain" description="EF-hand" evidence="4">
    <location>
        <begin position="172"/>
        <end position="207"/>
    </location>
</feature>
<gene>
    <name evidence="5" type="ORF">BG006_001123</name>
</gene>
<feature type="region of interest" description="Disordered" evidence="3">
    <location>
        <begin position="1"/>
        <end position="22"/>
    </location>
</feature>
<dbReference type="EMBL" id="JAAAUY010001208">
    <property type="protein sequence ID" value="KAF9323811.1"/>
    <property type="molecule type" value="Genomic_DNA"/>
</dbReference>
<dbReference type="FunFam" id="1.10.238.10:FF:000003">
    <property type="entry name" value="Calmodulin A"/>
    <property type="match status" value="1"/>
</dbReference>
<keyword evidence="6" id="KW-1185">Reference proteome</keyword>
<feature type="domain" description="EF-hand" evidence="4">
    <location>
        <begin position="25"/>
        <end position="60"/>
    </location>
</feature>
<keyword evidence="2" id="KW-0106">Calcium</keyword>
<comment type="caution">
    <text evidence="5">The sequence shown here is derived from an EMBL/GenBank/DDBJ whole genome shotgun (WGS) entry which is preliminary data.</text>
</comment>
<dbReference type="InterPro" id="IPR018247">
    <property type="entry name" value="EF_Hand_1_Ca_BS"/>
</dbReference>
<keyword evidence="1" id="KW-0677">Repeat</keyword>
<reference evidence="5" key="1">
    <citation type="journal article" date="2020" name="Fungal Divers.">
        <title>Resolving the Mortierellaceae phylogeny through synthesis of multi-gene phylogenetics and phylogenomics.</title>
        <authorList>
            <person name="Vandepol N."/>
            <person name="Liber J."/>
            <person name="Desiro A."/>
            <person name="Na H."/>
            <person name="Kennedy M."/>
            <person name="Barry K."/>
            <person name="Grigoriev I.V."/>
            <person name="Miller A.N."/>
            <person name="O'Donnell K."/>
            <person name="Stajich J.E."/>
            <person name="Bonito G."/>
        </authorList>
    </citation>
    <scope>NUCLEOTIDE SEQUENCE</scope>
    <source>
        <strain evidence="5">NVP1</strain>
    </source>
</reference>